<dbReference type="InterPro" id="IPR006703">
    <property type="entry name" value="G_AIG1"/>
</dbReference>
<dbReference type="InterPro" id="IPR045058">
    <property type="entry name" value="GIMA/IAN/Toc"/>
</dbReference>
<dbReference type="GO" id="GO:0005525">
    <property type="term" value="F:GTP binding"/>
    <property type="evidence" value="ECO:0007669"/>
    <property type="project" value="UniProtKB-KW"/>
</dbReference>
<evidence type="ECO:0000259" key="5">
    <source>
        <dbReference type="PROSITE" id="PS51720"/>
    </source>
</evidence>
<keyword evidence="7" id="KW-1185">Reference proteome</keyword>
<dbReference type="EMBL" id="OY660886">
    <property type="protein sequence ID" value="CAJ1086075.1"/>
    <property type="molecule type" value="Genomic_DNA"/>
</dbReference>
<sequence>MDELTSTRIILLGKSGAGKSSLANTILGEDAFKINPFPISDRSRSCAETRFVHGQRITVIDTPGFFDTGRSEEEMKPEIVRCITECAPGPHTFLIVLKVEKFTEQERAVIAKIRQSFSEDALKYSVIVFTHGDQLPDEMTIKEFVQQNKNLRELVQKCGGRCHVVDNKYWKAGEENNYRSNKRQVAELLDTIHRMVEANKGSYYTNDMLQEVRREMKREEERIRGTSGNMSQDEVTNEAKTSTFQWLMITSAGVVTGALLEVLLGVAFTLVSTEGGKAGLASAAPRWVLAGGVRGYNAAEGAKSPTEAVQKTVEEVKKQFMVAADQKKKGQTRNDDGEEGGGGS</sequence>
<feature type="domain" description="AIG1-type G" evidence="5">
    <location>
        <begin position="4"/>
        <end position="213"/>
    </location>
</feature>
<feature type="compositionally biased region" description="Basic and acidic residues" evidence="4">
    <location>
        <begin position="325"/>
        <end position="335"/>
    </location>
</feature>
<dbReference type="FunFam" id="3.40.50.300:FF:000366">
    <property type="entry name" value="GTPase, IMAP family member 2"/>
    <property type="match status" value="1"/>
</dbReference>
<protein>
    <submittedName>
        <fullName evidence="6">GTPase IMAP family member 7-like</fullName>
    </submittedName>
</protein>
<reference evidence="6" key="1">
    <citation type="submission" date="2023-08" db="EMBL/GenBank/DDBJ databases">
        <authorList>
            <person name="Alioto T."/>
            <person name="Alioto T."/>
            <person name="Gomez Garrido J."/>
        </authorList>
    </citation>
    <scope>NUCLEOTIDE SEQUENCE</scope>
</reference>
<evidence type="ECO:0000256" key="2">
    <source>
        <dbReference type="ARBA" id="ARBA00022741"/>
    </source>
</evidence>
<dbReference type="Pfam" id="PF04548">
    <property type="entry name" value="AIG1"/>
    <property type="match status" value="1"/>
</dbReference>
<dbReference type="SUPFAM" id="SSF52540">
    <property type="entry name" value="P-loop containing nucleoside triphosphate hydrolases"/>
    <property type="match status" value="1"/>
</dbReference>
<dbReference type="CDD" id="cd01852">
    <property type="entry name" value="AIG1"/>
    <property type="match status" value="1"/>
</dbReference>
<dbReference type="Proteomes" id="UP001178508">
    <property type="component" value="Chromosome 23"/>
</dbReference>
<evidence type="ECO:0000313" key="6">
    <source>
        <dbReference type="EMBL" id="CAJ1086075.1"/>
    </source>
</evidence>
<dbReference type="InterPro" id="IPR027417">
    <property type="entry name" value="P-loop_NTPase"/>
</dbReference>
<proteinExistence type="inferred from homology"/>
<evidence type="ECO:0000256" key="1">
    <source>
        <dbReference type="ARBA" id="ARBA00008535"/>
    </source>
</evidence>
<keyword evidence="2" id="KW-0547">Nucleotide-binding</keyword>
<comment type="similarity">
    <text evidence="1">Belongs to the TRAFAC class TrmE-Era-EngA-EngB-Septin-like GTPase superfamily. AIG1/Toc34/Toc159-like paraseptin GTPase family. IAN subfamily.</text>
</comment>
<dbReference type="PANTHER" id="PTHR10903">
    <property type="entry name" value="GTPASE, IMAP FAMILY MEMBER-RELATED"/>
    <property type="match status" value="1"/>
</dbReference>
<name>A0AAV1HJ37_XYRNO</name>
<dbReference type="AlphaFoldDB" id="A0AAV1HJ37"/>
<evidence type="ECO:0000256" key="3">
    <source>
        <dbReference type="ARBA" id="ARBA00023134"/>
    </source>
</evidence>
<dbReference type="PROSITE" id="PS51720">
    <property type="entry name" value="G_AIG1"/>
    <property type="match status" value="1"/>
</dbReference>
<evidence type="ECO:0000313" key="7">
    <source>
        <dbReference type="Proteomes" id="UP001178508"/>
    </source>
</evidence>
<gene>
    <name evidence="6" type="ORF">XNOV1_A001170</name>
</gene>
<evidence type="ECO:0000256" key="4">
    <source>
        <dbReference type="SAM" id="MobiDB-lite"/>
    </source>
</evidence>
<dbReference type="PANTHER" id="PTHR10903:SF62">
    <property type="entry name" value="GTPASE IMAP FAMILY MEMBER 4-LIKE-RELATED"/>
    <property type="match status" value="1"/>
</dbReference>
<dbReference type="Gene3D" id="3.40.50.300">
    <property type="entry name" value="P-loop containing nucleotide triphosphate hydrolases"/>
    <property type="match status" value="1"/>
</dbReference>
<organism evidence="6 7">
    <name type="scientific">Xyrichtys novacula</name>
    <name type="common">Pearly razorfish</name>
    <name type="synonym">Hemipteronotus novacula</name>
    <dbReference type="NCBI Taxonomy" id="13765"/>
    <lineage>
        <taxon>Eukaryota</taxon>
        <taxon>Metazoa</taxon>
        <taxon>Chordata</taxon>
        <taxon>Craniata</taxon>
        <taxon>Vertebrata</taxon>
        <taxon>Euteleostomi</taxon>
        <taxon>Actinopterygii</taxon>
        <taxon>Neopterygii</taxon>
        <taxon>Teleostei</taxon>
        <taxon>Neoteleostei</taxon>
        <taxon>Acanthomorphata</taxon>
        <taxon>Eupercaria</taxon>
        <taxon>Labriformes</taxon>
        <taxon>Labridae</taxon>
        <taxon>Xyrichtys</taxon>
    </lineage>
</organism>
<keyword evidence="3" id="KW-0342">GTP-binding</keyword>
<feature type="region of interest" description="Disordered" evidence="4">
    <location>
        <begin position="323"/>
        <end position="344"/>
    </location>
</feature>
<accession>A0AAV1HJ37</accession>